<protein>
    <submittedName>
        <fullName evidence="1">Uncharacterized protein</fullName>
    </submittedName>
</protein>
<accession>A0ABC8RV25</accession>
<dbReference type="EMBL" id="CAUOFW020001764">
    <property type="protein sequence ID" value="CAK9148568.1"/>
    <property type="molecule type" value="Genomic_DNA"/>
</dbReference>
<comment type="caution">
    <text evidence="1">The sequence shown here is derived from an EMBL/GenBank/DDBJ whole genome shotgun (WGS) entry which is preliminary data.</text>
</comment>
<evidence type="ECO:0000313" key="2">
    <source>
        <dbReference type="Proteomes" id="UP001642360"/>
    </source>
</evidence>
<dbReference type="AlphaFoldDB" id="A0ABC8RV25"/>
<evidence type="ECO:0000313" key="1">
    <source>
        <dbReference type="EMBL" id="CAK9148568.1"/>
    </source>
</evidence>
<dbReference type="Proteomes" id="UP001642360">
    <property type="component" value="Unassembled WGS sequence"/>
</dbReference>
<gene>
    <name evidence="1" type="ORF">ILEXP_LOCUS16524</name>
</gene>
<reference evidence="1 2" key="1">
    <citation type="submission" date="2024-02" db="EMBL/GenBank/DDBJ databases">
        <authorList>
            <person name="Vignale AGUSTIN F."/>
            <person name="Sosa J E."/>
            <person name="Modenutti C."/>
        </authorList>
    </citation>
    <scope>NUCLEOTIDE SEQUENCE [LARGE SCALE GENOMIC DNA]</scope>
</reference>
<name>A0ABC8RV25_9AQUA</name>
<proteinExistence type="predicted"/>
<keyword evidence="2" id="KW-1185">Reference proteome</keyword>
<organism evidence="1 2">
    <name type="scientific">Ilex paraguariensis</name>
    <name type="common">yerba mate</name>
    <dbReference type="NCBI Taxonomy" id="185542"/>
    <lineage>
        <taxon>Eukaryota</taxon>
        <taxon>Viridiplantae</taxon>
        <taxon>Streptophyta</taxon>
        <taxon>Embryophyta</taxon>
        <taxon>Tracheophyta</taxon>
        <taxon>Spermatophyta</taxon>
        <taxon>Magnoliopsida</taxon>
        <taxon>eudicotyledons</taxon>
        <taxon>Gunneridae</taxon>
        <taxon>Pentapetalae</taxon>
        <taxon>asterids</taxon>
        <taxon>campanulids</taxon>
        <taxon>Aquifoliales</taxon>
        <taxon>Aquifoliaceae</taxon>
        <taxon>Ilex</taxon>
    </lineage>
</organism>
<sequence>MQLLSLMPTCKFRAYSLSAKGNMKRGEGQSPVGERQKQVRFLKSWASPLMAALVALSPVLNPPGTHLSVSFYSSPPKIQMPLIFRQNTGMPFGTLPNVYYMLIPHAILFN</sequence>